<evidence type="ECO:0000313" key="3">
    <source>
        <dbReference type="EMBL" id="KAH7231117.1"/>
    </source>
</evidence>
<feature type="region of interest" description="Disordered" evidence="1">
    <location>
        <begin position="239"/>
        <end position="284"/>
    </location>
</feature>
<feature type="compositionally biased region" description="Polar residues" evidence="1">
    <location>
        <begin position="273"/>
        <end position="282"/>
    </location>
</feature>
<keyword evidence="2" id="KW-0812">Transmembrane</keyword>
<feature type="compositionally biased region" description="Polar residues" evidence="1">
    <location>
        <begin position="239"/>
        <end position="266"/>
    </location>
</feature>
<keyword evidence="2" id="KW-1133">Transmembrane helix</keyword>
<accession>A0A8K0RJY2</accession>
<organism evidence="3 4">
    <name type="scientific">Fusarium tricinctum</name>
    <dbReference type="NCBI Taxonomy" id="61284"/>
    <lineage>
        <taxon>Eukaryota</taxon>
        <taxon>Fungi</taxon>
        <taxon>Dikarya</taxon>
        <taxon>Ascomycota</taxon>
        <taxon>Pezizomycotina</taxon>
        <taxon>Sordariomycetes</taxon>
        <taxon>Hypocreomycetidae</taxon>
        <taxon>Hypocreales</taxon>
        <taxon>Nectriaceae</taxon>
        <taxon>Fusarium</taxon>
        <taxon>Fusarium tricinctum species complex</taxon>
    </lineage>
</organism>
<evidence type="ECO:0000313" key="4">
    <source>
        <dbReference type="Proteomes" id="UP000813427"/>
    </source>
</evidence>
<name>A0A8K0RJY2_9HYPO</name>
<keyword evidence="4" id="KW-1185">Reference proteome</keyword>
<feature type="transmembrane region" description="Helical" evidence="2">
    <location>
        <begin position="396"/>
        <end position="417"/>
    </location>
</feature>
<evidence type="ECO:0000256" key="2">
    <source>
        <dbReference type="SAM" id="Phobius"/>
    </source>
</evidence>
<keyword evidence="2" id="KW-0472">Membrane</keyword>
<dbReference type="OrthoDB" id="3560543at2759"/>
<dbReference type="Proteomes" id="UP000813427">
    <property type="component" value="Unassembled WGS sequence"/>
</dbReference>
<sequence>MESMPANMENISMPLKSDETVRKLILLFERMDDHLIGTAREAREALQHQADLSGPNHSPLPISEIDLRLIEAARQSYQTSQFDTDDMKNYFSALPDFESLWTNVSRMILRYFQATVRDRQGEWKVWLSRVEGAGKQTWQQAYKASYSLSNPGPDATIINAIIDKLRLVDILLDEIHSGLYREEDEKREHFSSELEDTILATIDINRRGGDLTAESIANFKAAIRVRRAAERARYSYSTSIDTGTGGSEVTSLYRRSSTANPATPNPRNHADNRTSNGDSGSMFSRPDKSAAQYNKYDPTTLALVVIITIAAAGLTAKGWNLSPHESGRPDDPDFWFLLQSSLMQLASMVPIIFCLLVTHSTSLQPRLWSWVFLGSGILFAVLAPLLYLAVPTEFSAMISFCGSVAQVLIVLEAMFLTGRVPTGGAMRSDMNKDR</sequence>
<protein>
    <submittedName>
        <fullName evidence="3">Uncharacterized protein</fullName>
    </submittedName>
</protein>
<dbReference type="EMBL" id="JAGPXF010000009">
    <property type="protein sequence ID" value="KAH7231117.1"/>
    <property type="molecule type" value="Genomic_DNA"/>
</dbReference>
<proteinExistence type="predicted"/>
<gene>
    <name evidence="3" type="ORF">BKA59DRAFT_447735</name>
</gene>
<evidence type="ECO:0000256" key="1">
    <source>
        <dbReference type="SAM" id="MobiDB-lite"/>
    </source>
</evidence>
<feature type="transmembrane region" description="Helical" evidence="2">
    <location>
        <begin position="370"/>
        <end position="390"/>
    </location>
</feature>
<dbReference type="AlphaFoldDB" id="A0A8K0RJY2"/>
<feature type="transmembrane region" description="Helical" evidence="2">
    <location>
        <begin position="336"/>
        <end position="358"/>
    </location>
</feature>
<reference evidence="3" key="1">
    <citation type="journal article" date="2021" name="Nat. Commun.">
        <title>Genetic determinants of endophytism in the Arabidopsis root mycobiome.</title>
        <authorList>
            <person name="Mesny F."/>
            <person name="Miyauchi S."/>
            <person name="Thiergart T."/>
            <person name="Pickel B."/>
            <person name="Atanasova L."/>
            <person name="Karlsson M."/>
            <person name="Huettel B."/>
            <person name="Barry K.W."/>
            <person name="Haridas S."/>
            <person name="Chen C."/>
            <person name="Bauer D."/>
            <person name="Andreopoulos W."/>
            <person name="Pangilinan J."/>
            <person name="LaButti K."/>
            <person name="Riley R."/>
            <person name="Lipzen A."/>
            <person name="Clum A."/>
            <person name="Drula E."/>
            <person name="Henrissat B."/>
            <person name="Kohler A."/>
            <person name="Grigoriev I.V."/>
            <person name="Martin F.M."/>
            <person name="Hacquard S."/>
        </authorList>
    </citation>
    <scope>NUCLEOTIDE SEQUENCE</scope>
    <source>
        <strain evidence="3">MPI-SDFR-AT-0068</strain>
    </source>
</reference>
<feature type="transmembrane region" description="Helical" evidence="2">
    <location>
        <begin position="298"/>
        <end position="316"/>
    </location>
</feature>
<comment type="caution">
    <text evidence="3">The sequence shown here is derived from an EMBL/GenBank/DDBJ whole genome shotgun (WGS) entry which is preliminary data.</text>
</comment>